<dbReference type="Gene3D" id="6.20.110.10">
    <property type="match status" value="1"/>
</dbReference>
<dbReference type="SUPFAM" id="SSF54001">
    <property type="entry name" value="Cysteine proteinases"/>
    <property type="match status" value="1"/>
</dbReference>
<dbReference type="Gene3D" id="3.55.50.40">
    <property type="match status" value="1"/>
</dbReference>
<reference evidence="7" key="1">
    <citation type="journal article" date="2021" name="Proc. Natl. Acad. Sci. U.S.A.">
        <title>A Catalog of Tens of Thousands of Viruses from Human Metagenomes Reveals Hidden Associations with Chronic Diseases.</title>
        <authorList>
            <person name="Tisza M.J."/>
            <person name="Buck C.B."/>
        </authorList>
    </citation>
    <scope>NUCLEOTIDE SEQUENCE</scope>
    <source>
        <strain evidence="7">CtDwe1</strain>
    </source>
</reference>
<sequence length="599" mass="66624">MEQLYCYWSKQCGRYVQLSVRLSVMSVVLKVAATKDHKLKVPDSDDQIALLHSALEDSIYISWEVNNTYQAYFTAWDDESAAYQMLTVQNMVEIDGQWFVIKQCEPDYSGGIGTTAVTLQHISGEISRMHIYGSDPVDWGQYSHTGSSNVSLEVPDSTDTVAQSVSPGDILNAFFGGDNGKNWNITYQVIGSFNNAMVESPYAAGSGKDAISRILGAWSSAVFWPDNLNLRIYSHDEFYKDYGHRFDYLHDTSEVQLQYDTTDMTNAARLVGATQEIQTTSDTGLPNGSLTASGGAQSVIADAKKYLNVKYVYGGGRPVGVANPYDGMDCSSFVSRVYYDFGINIPAYTVAMESYGHEISRDQVQTGDMGFYGSKGASHHICMALDNNTMIYEPQPGEVCKTEPISYYPPTWWERNDDMAKIVAGGSSSDDGTASTTGSKEQYYFAPFYFVDETSRQRWGLFVGDDITSDTITDKEQMKAYAESQFKANPDFTLQLTVDPGKEIVEGDMVRLEIRPADYVTKVGLVGYQKYPYSHTQSSTVTLNSNAANILDFQRSQQTNLSRLQEQTKSLIISSNNRDDSNSAWNETEVKAFDSSKRS</sequence>
<dbReference type="Pfam" id="PF06605">
    <property type="entry name" value="Prophage_tail"/>
    <property type="match status" value="1"/>
</dbReference>
<dbReference type="PROSITE" id="PS51935">
    <property type="entry name" value="NLPC_P60"/>
    <property type="match status" value="1"/>
</dbReference>
<organism evidence="7">
    <name type="scientific">Siphoviridae sp. ctDwe1</name>
    <dbReference type="NCBI Taxonomy" id="2826200"/>
    <lineage>
        <taxon>Viruses</taxon>
        <taxon>Duplodnaviria</taxon>
        <taxon>Heunggongvirae</taxon>
        <taxon>Uroviricota</taxon>
        <taxon>Caudoviricetes</taxon>
    </lineage>
</organism>
<dbReference type="InterPro" id="IPR044051">
    <property type="entry name" value="Prophage_tail_N"/>
</dbReference>
<evidence type="ECO:0000259" key="6">
    <source>
        <dbReference type="PROSITE" id="PS51935"/>
    </source>
</evidence>
<dbReference type="Pfam" id="PF00877">
    <property type="entry name" value="NLPC_P60"/>
    <property type="match status" value="1"/>
</dbReference>
<dbReference type="Pfam" id="PF18994">
    <property type="entry name" value="Prophage_tailD1"/>
    <property type="match status" value="1"/>
</dbReference>
<evidence type="ECO:0000256" key="5">
    <source>
        <dbReference type="SAM" id="MobiDB-lite"/>
    </source>
</evidence>
<dbReference type="InterPro" id="IPR000064">
    <property type="entry name" value="NLP_P60_dom"/>
</dbReference>
<accession>A0A8S5M616</accession>
<dbReference type="InterPro" id="IPR038765">
    <property type="entry name" value="Papain-like_cys_pep_sf"/>
</dbReference>
<feature type="domain" description="NlpC/P60" evidence="6">
    <location>
        <begin position="293"/>
        <end position="424"/>
    </location>
</feature>
<evidence type="ECO:0000256" key="1">
    <source>
        <dbReference type="ARBA" id="ARBA00007074"/>
    </source>
</evidence>
<name>A0A8S5M616_9CAUD</name>
<evidence type="ECO:0000313" key="7">
    <source>
        <dbReference type="EMBL" id="DAD77535.1"/>
    </source>
</evidence>
<comment type="similarity">
    <text evidence="1">Belongs to the peptidase C40 family.</text>
</comment>
<proteinExistence type="inferred from homology"/>
<dbReference type="PANTHER" id="PTHR47359">
    <property type="entry name" value="PEPTIDOGLYCAN DL-ENDOPEPTIDASE CWLO"/>
    <property type="match status" value="1"/>
</dbReference>
<dbReference type="PANTHER" id="PTHR47359:SF3">
    <property type="entry name" value="NLP_P60 DOMAIN-CONTAINING PROTEIN-RELATED"/>
    <property type="match status" value="1"/>
</dbReference>
<dbReference type="GO" id="GO:0001897">
    <property type="term" value="P:symbiont-mediated cytolysis of host cell"/>
    <property type="evidence" value="ECO:0007669"/>
    <property type="project" value="UniProtKB-ARBA"/>
</dbReference>
<dbReference type="EMBL" id="BK014827">
    <property type="protein sequence ID" value="DAD77535.1"/>
    <property type="molecule type" value="Genomic_DNA"/>
</dbReference>
<keyword evidence="2" id="KW-0645">Protease</keyword>
<feature type="region of interest" description="Disordered" evidence="5">
    <location>
        <begin position="574"/>
        <end position="599"/>
    </location>
</feature>
<keyword evidence="4" id="KW-0788">Thiol protease</keyword>
<dbReference type="Gene3D" id="3.90.1720.10">
    <property type="entry name" value="endopeptidase domain like (from Nostoc punctiforme)"/>
    <property type="match status" value="1"/>
</dbReference>
<keyword evidence="3" id="KW-0378">Hydrolase</keyword>
<evidence type="ECO:0000256" key="3">
    <source>
        <dbReference type="ARBA" id="ARBA00022801"/>
    </source>
</evidence>
<dbReference type="GO" id="GO:0008234">
    <property type="term" value="F:cysteine-type peptidase activity"/>
    <property type="evidence" value="ECO:0007669"/>
    <property type="project" value="UniProtKB-KW"/>
</dbReference>
<evidence type="ECO:0000256" key="4">
    <source>
        <dbReference type="ARBA" id="ARBA00022807"/>
    </source>
</evidence>
<dbReference type="InterPro" id="IPR010572">
    <property type="entry name" value="Tail_dom"/>
</dbReference>
<feature type="compositionally biased region" description="Basic and acidic residues" evidence="5">
    <location>
        <begin position="588"/>
        <end position="599"/>
    </location>
</feature>
<dbReference type="InterPro" id="IPR051794">
    <property type="entry name" value="PG_Endopeptidase_C40"/>
</dbReference>
<dbReference type="GO" id="GO:0006508">
    <property type="term" value="P:proteolysis"/>
    <property type="evidence" value="ECO:0007669"/>
    <property type="project" value="UniProtKB-KW"/>
</dbReference>
<evidence type="ECO:0000256" key="2">
    <source>
        <dbReference type="ARBA" id="ARBA00022670"/>
    </source>
</evidence>
<protein>
    <submittedName>
        <fullName evidence="7">Tail protein</fullName>
    </submittedName>
</protein>